<dbReference type="InterPro" id="IPR001173">
    <property type="entry name" value="Glyco_trans_2-like"/>
</dbReference>
<name>A0A432MGI4_9BACT</name>
<keyword evidence="2" id="KW-0328">Glycosyltransferase</keyword>
<reference evidence="5 6" key="1">
    <citation type="submission" date="2018-12" db="EMBL/GenBank/DDBJ databases">
        <authorList>
            <person name="Toschakov S.V."/>
        </authorList>
    </citation>
    <scope>NUCLEOTIDE SEQUENCE [LARGE SCALE GENOMIC DNA]</scope>
    <source>
        <strain evidence="5 6">GM2012</strain>
    </source>
</reference>
<dbReference type="OrthoDB" id="2592041at2"/>
<evidence type="ECO:0000256" key="3">
    <source>
        <dbReference type="ARBA" id="ARBA00022679"/>
    </source>
</evidence>
<dbReference type="Gene3D" id="3.90.550.10">
    <property type="entry name" value="Spore Coat Polysaccharide Biosynthesis Protein SpsA, Chain A"/>
    <property type="match status" value="1"/>
</dbReference>
<dbReference type="AlphaFoldDB" id="A0A432MGI4"/>
<dbReference type="CDD" id="cd04186">
    <property type="entry name" value="GT_2_like_c"/>
    <property type="match status" value="1"/>
</dbReference>
<gene>
    <name evidence="5" type="ORF">TsocGM_17875</name>
</gene>
<feature type="domain" description="Glycosyltransferase 2-like" evidence="4">
    <location>
        <begin position="7"/>
        <end position="177"/>
    </location>
</feature>
<dbReference type="InterPro" id="IPR029044">
    <property type="entry name" value="Nucleotide-diphossugar_trans"/>
</dbReference>
<organism evidence="5 6">
    <name type="scientific">Tautonia sociabilis</name>
    <dbReference type="NCBI Taxonomy" id="2080755"/>
    <lineage>
        <taxon>Bacteria</taxon>
        <taxon>Pseudomonadati</taxon>
        <taxon>Planctomycetota</taxon>
        <taxon>Planctomycetia</taxon>
        <taxon>Isosphaerales</taxon>
        <taxon>Isosphaeraceae</taxon>
        <taxon>Tautonia</taxon>
    </lineage>
</organism>
<dbReference type="Proteomes" id="UP000280296">
    <property type="component" value="Unassembled WGS sequence"/>
</dbReference>
<accession>A0A432MGI4</accession>
<dbReference type="Pfam" id="PF00535">
    <property type="entry name" value="Glycos_transf_2"/>
    <property type="match status" value="1"/>
</dbReference>
<dbReference type="RefSeq" id="WP_126726827.1">
    <property type="nucleotide sequence ID" value="NZ_RYZH01000037.1"/>
</dbReference>
<dbReference type="PANTHER" id="PTHR43179:SF12">
    <property type="entry name" value="GALACTOFURANOSYLTRANSFERASE GLFT2"/>
    <property type="match status" value="1"/>
</dbReference>
<dbReference type="PANTHER" id="PTHR43179">
    <property type="entry name" value="RHAMNOSYLTRANSFERASE WBBL"/>
    <property type="match status" value="1"/>
</dbReference>
<comment type="similarity">
    <text evidence="1">Belongs to the glycosyltransferase 2 family.</text>
</comment>
<protein>
    <submittedName>
        <fullName evidence="5">Glycosyltransferase</fullName>
    </submittedName>
</protein>
<dbReference type="EMBL" id="RYZH01000037">
    <property type="protein sequence ID" value="RUL85740.1"/>
    <property type="molecule type" value="Genomic_DNA"/>
</dbReference>
<proteinExistence type="inferred from homology"/>
<comment type="caution">
    <text evidence="5">The sequence shown here is derived from an EMBL/GenBank/DDBJ whole genome shotgun (WGS) entry which is preliminary data.</text>
</comment>
<evidence type="ECO:0000259" key="4">
    <source>
        <dbReference type="Pfam" id="PF00535"/>
    </source>
</evidence>
<keyword evidence="3 5" id="KW-0808">Transferase</keyword>
<evidence type="ECO:0000313" key="5">
    <source>
        <dbReference type="EMBL" id="RUL85740.1"/>
    </source>
</evidence>
<evidence type="ECO:0000313" key="6">
    <source>
        <dbReference type="Proteomes" id="UP000280296"/>
    </source>
</evidence>
<dbReference type="SUPFAM" id="SSF53448">
    <property type="entry name" value="Nucleotide-diphospho-sugar transferases"/>
    <property type="match status" value="1"/>
</dbReference>
<dbReference type="GO" id="GO:0016757">
    <property type="term" value="F:glycosyltransferase activity"/>
    <property type="evidence" value="ECO:0007669"/>
    <property type="project" value="UniProtKB-KW"/>
</dbReference>
<reference evidence="5 6" key="2">
    <citation type="submission" date="2019-01" db="EMBL/GenBank/DDBJ databases">
        <title>Tautonia sociabilis, a novel thermotolerant planctomycete of Isosphaeraceae family, isolated from a 4000 m deep subterranean habitat.</title>
        <authorList>
            <person name="Kovaleva O.L."/>
            <person name="Elcheninov A.G."/>
            <person name="Van Heerden E."/>
            <person name="Toshchakov S.V."/>
            <person name="Novikov A."/>
            <person name="Bonch-Osmolovskaya E.A."/>
            <person name="Kublanov I.V."/>
        </authorList>
    </citation>
    <scope>NUCLEOTIDE SEQUENCE [LARGE SCALE GENOMIC DNA]</scope>
    <source>
        <strain evidence="5 6">GM2012</strain>
    </source>
</reference>
<evidence type="ECO:0000256" key="1">
    <source>
        <dbReference type="ARBA" id="ARBA00006739"/>
    </source>
</evidence>
<sequence>MSRPTLSVVIPTHNGRSLLAPCLESLRRHRPEGLDLEVIVVDDASSDGTAEWVAAHHPEARLIRLEPNGGFCAAANAGIAAARGEFVQLLNNDAEVCDGWAEAGLSPFADPRVGSVAPLVLVRSDPSRVDSAGDSYAFFGWPSKRGHGQPAWRWERRRAEEVFGASASSAFYRAEALRRTGGFDPSYGSYYEDVDLAFRLRWAGYSCVFAPDCRVRHDVSATYDHGSPALHRRMARNAEALFWSNLPLPWLAAAAVPHLAFLGVQLAWKASHRRARPFLEGKRDAIAELPRFLRGRRDRAELARSAAARPAFRLGVAPMRAAVDHVRRPVGAGA</sequence>
<evidence type="ECO:0000256" key="2">
    <source>
        <dbReference type="ARBA" id="ARBA00022676"/>
    </source>
</evidence>
<keyword evidence="6" id="KW-1185">Reference proteome</keyword>